<evidence type="ECO:0000259" key="8">
    <source>
        <dbReference type="SMART" id="SM01070"/>
    </source>
</evidence>
<dbReference type="GO" id="GO:0006457">
    <property type="term" value="P:protein folding"/>
    <property type="evidence" value="ECO:0007669"/>
    <property type="project" value="UniProtKB-UniRule"/>
</dbReference>
<dbReference type="InterPro" id="IPR013855">
    <property type="entry name" value="Cdc37_N_dom"/>
</dbReference>
<evidence type="ECO:0000259" key="9">
    <source>
        <dbReference type="SMART" id="SM01071"/>
    </source>
</evidence>
<dbReference type="InterPro" id="IPR038189">
    <property type="entry name" value="Cdc37_Hsp90-bd_sf"/>
</dbReference>
<comment type="function">
    <text evidence="5">Co-chaperone that binds to numerous kinases and promotes their interaction with the Hsp90 complex, resulting in stabilization and promotion of their activity.</text>
</comment>
<dbReference type="HOGENOM" id="CLU_046495_0_0_1"/>
<dbReference type="GO" id="GO:0019901">
    <property type="term" value="F:protein kinase binding"/>
    <property type="evidence" value="ECO:0007669"/>
    <property type="project" value="UniProtKB-UniRule"/>
</dbReference>
<keyword evidence="11" id="KW-1185">Reference proteome</keyword>
<evidence type="ECO:0000256" key="1">
    <source>
        <dbReference type="ARBA" id="ARBA00004496"/>
    </source>
</evidence>
<feature type="coiled-coil region" evidence="6">
    <location>
        <begin position="77"/>
        <end position="104"/>
    </location>
</feature>
<keyword evidence="6" id="KW-0175">Coiled coil</keyword>
<dbReference type="InterPro" id="IPR013873">
    <property type="entry name" value="Cdc37_C"/>
</dbReference>
<dbReference type="OMA" id="NWCIDLE"/>
<dbReference type="GO" id="GO:0051082">
    <property type="term" value="F:unfolded protein binding"/>
    <property type="evidence" value="ECO:0007669"/>
    <property type="project" value="UniProtKB-UniRule"/>
</dbReference>
<dbReference type="Gene3D" id="1.20.58.610">
    <property type="entry name" value="Cdc37, Hsp90 binding domain"/>
    <property type="match status" value="1"/>
</dbReference>
<evidence type="ECO:0000256" key="3">
    <source>
        <dbReference type="ARBA" id="ARBA00020496"/>
    </source>
</evidence>
<dbReference type="SMART" id="SM01071">
    <property type="entry name" value="CDC37_N"/>
    <property type="match status" value="1"/>
</dbReference>
<feature type="domain" description="Cdc37 C-terminal" evidence="7">
    <location>
        <begin position="280"/>
        <end position="348"/>
    </location>
</feature>
<dbReference type="GeneTree" id="ENSGT00390000013443"/>
<evidence type="ECO:0000313" key="10">
    <source>
        <dbReference type="Ensembl" id="ENSTNIP00000002336.1"/>
    </source>
</evidence>
<feature type="domain" description="Cdc37 N-terminal" evidence="9">
    <location>
        <begin position="1"/>
        <end position="123"/>
    </location>
</feature>
<protein>
    <recommendedName>
        <fullName evidence="3 5">Hsp90 co-chaperone Cdc37</fullName>
    </recommendedName>
    <alternativeName>
        <fullName evidence="5">Hsp90 chaperone protein kinase-targeting subunit</fullName>
    </alternativeName>
</protein>
<organism evidence="10 11">
    <name type="scientific">Tetraodon nigroviridis</name>
    <name type="common">Spotted green pufferfish</name>
    <name type="synonym">Chelonodon nigroviridis</name>
    <dbReference type="NCBI Taxonomy" id="99883"/>
    <lineage>
        <taxon>Eukaryota</taxon>
        <taxon>Metazoa</taxon>
        <taxon>Chordata</taxon>
        <taxon>Craniata</taxon>
        <taxon>Vertebrata</taxon>
        <taxon>Euteleostomi</taxon>
        <taxon>Actinopterygii</taxon>
        <taxon>Neopterygii</taxon>
        <taxon>Teleostei</taxon>
        <taxon>Neoteleostei</taxon>
        <taxon>Acanthomorphata</taxon>
        <taxon>Eupercaria</taxon>
        <taxon>Tetraodontiformes</taxon>
        <taxon>Tetradontoidea</taxon>
        <taxon>Tetraodontidae</taxon>
        <taxon>Tetraodon</taxon>
    </lineage>
</organism>
<dbReference type="Pfam" id="PF08565">
    <property type="entry name" value="CDC37_M"/>
    <property type="match status" value="1"/>
</dbReference>
<dbReference type="InParanoid" id="H3C268"/>
<evidence type="ECO:0000256" key="2">
    <source>
        <dbReference type="ARBA" id="ARBA00006222"/>
    </source>
</evidence>
<dbReference type="GO" id="GO:0031072">
    <property type="term" value="F:heat shock protein binding"/>
    <property type="evidence" value="ECO:0007669"/>
    <property type="project" value="UniProtKB-UniRule"/>
</dbReference>
<dbReference type="SMART" id="SM01069">
    <property type="entry name" value="CDC37_C"/>
    <property type="match status" value="1"/>
</dbReference>
<evidence type="ECO:0000256" key="5">
    <source>
        <dbReference type="RuleBase" id="RU369110"/>
    </source>
</evidence>
<dbReference type="GO" id="GO:0050821">
    <property type="term" value="P:protein stabilization"/>
    <property type="evidence" value="ECO:0007669"/>
    <property type="project" value="UniProtKB-UniRule"/>
</dbReference>
<dbReference type="Ensembl" id="ENSTNIT00000002962.1">
    <property type="protein sequence ID" value="ENSTNIP00000002336.1"/>
    <property type="gene ID" value="ENSTNIG00000000203.1"/>
</dbReference>
<comment type="subunit">
    <text evidence="5">Forms a complex with Hsp90.</text>
</comment>
<dbReference type="InterPro" id="IPR013874">
    <property type="entry name" value="Cdc37_Hsp90-bd"/>
</dbReference>
<comment type="similarity">
    <text evidence="2 5">Belongs to the CDC37 family.</text>
</comment>
<dbReference type="AlphaFoldDB" id="H3C268"/>
<name>H3C268_TETNG</name>
<evidence type="ECO:0000256" key="4">
    <source>
        <dbReference type="ARBA" id="ARBA00022490"/>
    </source>
</evidence>
<dbReference type="InterPro" id="IPR004918">
    <property type="entry name" value="Cdc37"/>
</dbReference>
<sequence>IDYSVWDHIYVSDDEDVTSPFVDTPSLFRMRHRARLERMAEFQQRGDDLETNFAECKRMLEEGRSRGEEDEERDAELKKVQAVAEKLKEDLKSFEKLITEYRQEEKKLPWNVDTLSKEGFSKSVLNIQTAADEETEEEKVEKHKTFVEKYAKEIRHFGMLRRWDDSQKFLSDNHLVCEETANCLVVVCVDFEVDEKHALMEQVAHQAIVMKFILDLAQTLKVDPRGCFRQFFSKIKTADRPYQDAFDRELDSLKERVRGCARVRMEIAMKELEEEDRRARLGPGGLDPEVYQSLPKEMQKCFDTKNAEMLQEVMNRLHPEEAKFHLRRCVDSGLWVPESGGDEETDGE</sequence>
<dbReference type="PANTHER" id="PTHR12800:SF3">
    <property type="entry name" value="HSP90 CO-CHAPERONE CDC37"/>
    <property type="match status" value="1"/>
</dbReference>
<evidence type="ECO:0000313" key="11">
    <source>
        <dbReference type="Proteomes" id="UP000007303"/>
    </source>
</evidence>
<evidence type="ECO:0000259" key="7">
    <source>
        <dbReference type="SMART" id="SM01069"/>
    </source>
</evidence>
<reference evidence="10" key="3">
    <citation type="submission" date="2025-09" db="UniProtKB">
        <authorList>
            <consortium name="Ensembl"/>
        </authorList>
    </citation>
    <scope>IDENTIFICATION</scope>
</reference>
<proteinExistence type="inferred from homology"/>
<dbReference type="STRING" id="99883.ENSTNIP00000002336"/>
<accession>H3C268</accession>
<keyword evidence="5" id="KW-0143">Chaperone</keyword>
<keyword evidence="4 5" id="KW-0963">Cytoplasm</keyword>
<dbReference type="PANTHER" id="PTHR12800">
    <property type="entry name" value="CDC37-RELATED"/>
    <property type="match status" value="1"/>
</dbReference>
<feature type="domain" description="Cdc37 Hsp90 binding" evidence="8">
    <location>
        <begin position="116"/>
        <end position="276"/>
    </location>
</feature>
<dbReference type="FunFam" id="1.20.58.610:FF:000001">
    <property type="entry name" value="Hsp90 co-chaperone Cdc37-like 1"/>
    <property type="match status" value="1"/>
</dbReference>
<reference evidence="11" key="1">
    <citation type="journal article" date="2004" name="Nature">
        <title>Genome duplication in the teleost fish Tetraodon nigroviridis reveals the early vertebrate proto-karyotype.</title>
        <authorList>
            <person name="Jaillon O."/>
            <person name="Aury J.-M."/>
            <person name="Brunet F."/>
            <person name="Petit J.-L."/>
            <person name="Stange-Thomann N."/>
            <person name="Mauceli E."/>
            <person name="Bouneau L."/>
            <person name="Fischer C."/>
            <person name="Ozouf-Costaz C."/>
            <person name="Bernot A."/>
            <person name="Nicaud S."/>
            <person name="Jaffe D."/>
            <person name="Fisher S."/>
            <person name="Lutfalla G."/>
            <person name="Dossat C."/>
            <person name="Segurens B."/>
            <person name="Dasilva C."/>
            <person name="Salanoubat M."/>
            <person name="Levy M."/>
            <person name="Boudet N."/>
            <person name="Castellano S."/>
            <person name="Anthouard V."/>
            <person name="Jubin C."/>
            <person name="Castelli V."/>
            <person name="Katinka M."/>
            <person name="Vacherie B."/>
            <person name="Biemont C."/>
            <person name="Skalli Z."/>
            <person name="Cattolico L."/>
            <person name="Poulain J."/>
            <person name="De Berardinis V."/>
            <person name="Cruaud C."/>
            <person name="Duprat S."/>
            <person name="Brottier P."/>
            <person name="Coutanceau J.-P."/>
            <person name="Gouzy J."/>
            <person name="Parra G."/>
            <person name="Lardier G."/>
            <person name="Chapple C."/>
            <person name="McKernan K.J."/>
            <person name="McEwan P."/>
            <person name="Bosak S."/>
            <person name="Kellis M."/>
            <person name="Volff J.-N."/>
            <person name="Guigo R."/>
            <person name="Zody M.C."/>
            <person name="Mesirov J."/>
            <person name="Lindblad-Toh K."/>
            <person name="Birren B."/>
            <person name="Nusbaum C."/>
            <person name="Kahn D."/>
            <person name="Robinson-Rechavi M."/>
            <person name="Laudet V."/>
            <person name="Schachter V."/>
            <person name="Quetier F."/>
            <person name="Saurin W."/>
            <person name="Scarpelli C."/>
            <person name="Wincker P."/>
            <person name="Lander E.S."/>
            <person name="Weissenbach J."/>
            <person name="Roest Crollius H."/>
        </authorList>
    </citation>
    <scope>NUCLEOTIDE SEQUENCE [LARGE SCALE GENOMIC DNA]</scope>
</reference>
<comment type="subcellular location">
    <subcellularLocation>
        <location evidence="1 5">Cytoplasm</location>
    </subcellularLocation>
</comment>
<dbReference type="Pfam" id="PF08564">
    <property type="entry name" value="CDC37_C"/>
    <property type="match status" value="1"/>
</dbReference>
<dbReference type="GO" id="GO:0051087">
    <property type="term" value="F:protein-folding chaperone binding"/>
    <property type="evidence" value="ECO:0007669"/>
    <property type="project" value="UniProtKB-UniRule"/>
</dbReference>
<evidence type="ECO:0000256" key="6">
    <source>
        <dbReference type="SAM" id="Coils"/>
    </source>
</evidence>
<dbReference type="SUPFAM" id="SSF101391">
    <property type="entry name" value="Hsp90 co-chaperone CDC37"/>
    <property type="match status" value="1"/>
</dbReference>
<dbReference type="Gene3D" id="6.10.140.250">
    <property type="match status" value="1"/>
</dbReference>
<dbReference type="GO" id="GO:0005737">
    <property type="term" value="C:cytoplasm"/>
    <property type="evidence" value="ECO:0007669"/>
    <property type="project" value="UniProtKB-SubCell"/>
</dbReference>
<reference evidence="10" key="2">
    <citation type="submission" date="2025-08" db="UniProtKB">
        <authorList>
            <consortium name="Ensembl"/>
        </authorList>
    </citation>
    <scope>IDENTIFICATION</scope>
</reference>
<dbReference type="SMART" id="SM01070">
    <property type="entry name" value="CDC37_M"/>
    <property type="match status" value="1"/>
</dbReference>
<dbReference type="Proteomes" id="UP000007303">
    <property type="component" value="Unassembled WGS sequence"/>
</dbReference>